<evidence type="ECO:0000256" key="1">
    <source>
        <dbReference type="SAM" id="MobiDB-lite"/>
    </source>
</evidence>
<gene>
    <name evidence="2" type="ORF">CR492_03480</name>
</gene>
<dbReference type="EMBL" id="PDZR01000001">
    <property type="protein sequence ID" value="PNG27959.1"/>
    <property type="molecule type" value="Genomic_DNA"/>
</dbReference>
<proteinExistence type="predicted"/>
<dbReference type="Proteomes" id="UP000236286">
    <property type="component" value="Unassembled WGS sequence"/>
</dbReference>
<comment type="caution">
    <text evidence="2">The sequence shown here is derived from an EMBL/GenBank/DDBJ whole genome shotgun (WGS) entry which is preliminary data.</text>
</comment>
<evidence type="ECO:0000313" key="3">
    <source>
        <dbReference type="Proteomes" id="UP000236286"/>
    </source>
</evidence>
<feature type="compositionally biased region" description="Polar residues" evidence="1">
    <location>
        <begin position="115"/>
        <end position="125"/>
    </location>
</feature>
<organism evidence="2 3">
    <name type="scientific">Methylocella silvestris</name>
    <dbReference type="NCBI Taxonomy" id="199596"/>
    <lineage>
        <taxon>Bacteria</taxon>
        <taxon>Pseudomonadati</taxon>
        <taxon>Pseudomonadota</taxon>
        <taxon>Alphaproteobacteria</taxon>
        <taxon>Hyphomicrobiales</taxon>
        <taxon>Beijerinckiaceae</taxon>
        <taxon>Methylocella</taxon>
    </lineage>
</organism>
<accession>A0A2J7TMF6</accession>
<feature type="region of interest" description="Disordered" evidence="1">
    <location>
        <begin position="90"/>
        <end position="125"/>
    </location>
</feature>
<dbReference type="AlphaFoldDB" id="A0A2J7TMF6"/>
<name>A0A2J7TMF6_METSI</name>
<evidence type="ECO:0000313" key="2">
    <source>
        <dbReference type="EMBL" id="PNG27959.1"/>
    </source>
</evidence>
<reference evidence="2 3" key="1">
    <citation type="submission" date="2017-10" db="EMBL/GenBank/DDBJ databases">
        <title>Genome announcement of Methylocella silvestris TVC from permafrost.</title>
        <authorList>
            <person name="Wang J."/>
            <person name="Geng K."/>
            <person name="Ul-Haque F."/>
            <person name="Crombie A.T."/>
            <person name="Street L.E."/>
            <person name="Wookey P.A."/>
            <person name="Murrell J.C."/>
            <person name="Pratscher J."/>
        </authorList>
    </citation>
    <scope>NUCLEOTIDE SEQUENCE [LARGE SCALE GENOMIC DNA]</scope>
    <source>
        <strain evidence="2 3">TVC</strain>
    </source>
</reference>
<protein>
    <submittedName>
        <fullName evidence="2">Uncharacterized protein</fullName>
    </submittedName>
</protein>
<sequence length="125" mass="14192">MHIAPRPLIDRWRRPQKGRKRHDRDRRSPLGGHLFSVGRQGLKIEKMTLRSILRFVAGLTQGTPLRNTTSLKKAIATRLPRAFDKLRKPRAGVYHKTNPQKQSFNRFRKRGSLPASGSSAAEGST</sequence>
<feature type="compositionally biased region" description="Basic residues" evidence="1">
    <location>
        <begin position="14"/>
        <end position="24"/>
    </location>
</feature>
<feature type="region of interest" description="Disordered" evidence="1">
    <location>
        <begin position="1"/>
        <end position="34"/>
    </location>
</feature>